<dbReference type="GO" id="GO:0000976">
    <property type="term" value="F:transcription cis-regulatory region binding"/>
    <property type="evidence" value="ECO:0007669"/>
    <property type="project" value="TreeGrafter"/>
</dbReference>
<feature type="domain" description="HTH araC/xylS-type" evidence="4">
    <location>
        <begin position="235"/>
        <end position="337"/>
    </location>
</feature>
<keyword evidence="2 5" id="KW-0238">DNA-binding</keyword>
<name>A0A1H9HFP9_9GAMM</name>
<dbReference type="GO" id="GO:0003700">
    <property type="term" value="F:DNA-binding transcription factor activity"/>
    <property type="evidence" value="ECO:0007669"/>
    <property type="project" value="InterPro"/>
</dbReference>
<proteinExistence type="predicted"/>
<accession>A0A1H9HFP9</accession>
<dbReference type="PANTHER" id="PTHR47894">
    <property type="entry name" value="HTH-TYPE TRANSCRIPTIONAL REGULATOR GADX"/>
    <property type="match status" value="1"/>
</dbReference>
<dbReference type="EMBL" id="FOFS01000008">
    <property type="protein sequence ID" value="SEQ61181.1"/>
    <property type="molecule type" value="Genomic_DNA"/>
</dbReference>
<dbReference type="SUPFAM" id="SSF46689">
    <property type="entry name" value="Homeodomain-like"/>
    <property type="match status" value="1"/>
</dbReference>
<reference evidence="6" key="1">
    <citation type="submission" date="2016-10" db="EMBL/GenBank/DDBJ databases">
        <authorList>
            <person name="Varghese N."/>
            <person name="Submissions S."/>
        </authorList>
    </citation>
    <scope>NUCLEOTIDE SEQUENCE [LARGE SCALE GENOMIC DNA]</scope>
    <source>
        <strain evidence="6">DSM 25927</strain>
    </source>
</reference>
<dbReference type="PANTHER" id="PTHR47894:SF1">
    <property type="entry name" value="HTH-TYPE TRANSCRIPTIONAL REGULATOR VQSM"/>
    <property type="match status" value="1"/>
</dbReference>
<keyword evidence="6" id="KW-1185">Reference proteome</keyword>
<dbReference type="Pfam" id="PF12625">
    <property type="entry name" value="Arabinose_bd"/>
    <property type="match status" value="1"/>
</dbReference>
<dbReference type="InterPro" id="IPR032687">
    <property type="entry name" value="AraC-type_N"/>
</dbReference>
<evidence type="ECO:0000259" key="4">
    <source>
        <dbReference type="PROSITE" id="PS01124"/>
    </source>
</evidence>
<protein>
    <submittedName>
        <fullName evidence="5">AraC-type DNA-binding protein</fullName>
    </submittedName>
</protein>
<dbReference type="PRINTS" id="PR00032">
    <property type="entry name" value="HTHARAC"/>
</dbReference>
<organism evidence="5 6">
    <name type="scientific">Solimonas aquatica</name>
    <dbReference type="NCBI Taxonomy" id="489703"/>
    <lineage>
        <taxon>Bacteria</taxon>
        <taxon>Pseudomonadati</taxon>
        <taxon>Pseudomonadota</taxon>
        <taxon>Gammaproteobacteria</taxon>
        <taxon>Nevskiales</taxon>
        <taxon>Nevskiaceae</taxon>
        <taxon>Solimonas</taxon>
    </lineage>
</organism>
<keyword evidence="3" id="KW-0804">Transcription</keyword>
<dbReference type="Gene3D" id="1.10.10.60">
    <property type="entry name" value="Homeodomain-like"/>
    <property type="match status" value="1"/>
</dbReference>
<evidence type="ECO:0000256" key="2">
    <source>
        <dbReference type="ARBA" id="ARBA00023125"/>
    </source>
</evidence>
<evidence type="ECO:0000313" key="6">
    <source>
        <dbReference type="Proteomes" id="UP000199233"/>
    </source>
</evidence>
<dbReference type="InterPro" id="IPR009057">
    <property type="entry name" value="Homeodomain-like_sf"/>
</dbReference>
<dbReference type="Pfam" id="PF12833">
    <property type="entry name" value="HTH_18"/>
    <property type="match status" value="1"/>
</dbReference>
<dbReference type="RefSeq" id="WP_093286080.1">
    <property type="nucleotide sequence ID" value="NZ_FOFS01000008.1"/>
</dbReference>
<dbReference type="InterPro" id="IPR018060">
    <property type="entry name" value="HTH_AraC"/>
</dbReference>
<evidence type="ECO:0000313" key="5">
    <source>
        <dbReference type="EMBL" id="SEQ61181.1"/>
    </source>
</evidence>
<dbReference type="InterPro" id="IPR020449">
    <property type="entry name" value="Tscrpt_reg_AraC-type_HTH"/>
</dbReference>
<evidence type="ECO:0000256" key="3">
    <source>
        <dbReference type="ARBA" id="ARBA00023163"/>
    </source>
</evidence>
<dbReference type="Proteomes" id="UP000199233">
    <property type="component" value="Unassembled WGS sequence"/>
</dbReference>
<dbReference type="PROSITE" id="PS01124">
    <property type="entry name" value="HTH_ARAC_FAMILY_2"/>
    <property type="match status" value="1"/>
</dbReference>
<keyword evidence="1" id="KW-0805">Transcription regulation</keyword>
<dbReference type="AlphaFoldDB" id="A0A1H9HFP9"/>
<sequence>MSSLAPERAIPFVTLPNWVKAAALCGFNIQSVFDELGIHTDLLHLEQATIGSKLLEQVMARCVARSRQRHFPFVLGETFAFEYLPDIETFITTSPTLREAATAFRWVHELINPLIDVRVEEQGEWGRLVLYGAGSATPAQPYFVEALFASVLKFGRLLAPQLERSASLHLRYPPPPHVAVYAECFHLPLHFEAPFNALQLPRASLDAPRPGAIPSLHRQAGQRVAQRIAHLPRHSGLIALVEAQFEQEPHLLGVGILRMARRLNMNPRSLQRRLREEGQAYSELQDRVRYRLALRDLDDRALDLETIAERLGFSDRRSFTRAFLRWAGMTPSRYRAQGG</sequence>
<dbReference type="SMART" id="SM00342">
    <property type="entry name" value="HTH_ARAC"/>
    <property type="match status" value="1"/>
</dbReference>
<dbReference type="STRING" id="489703.SAMN04488038_108157"/>
<dbReference type="GO" id="GO:0005829">
    <property type="term" value="C:cytosol"/>
    <property type="evidence" value="ECO:0007669"/>
    <property type="project" value="TreeGrafter"/>
</dbReference>
<gene>
    <name evidence="5" type="ORF">SAMN04488038_108157</name>
</gene>
<evidence type="ECO:0000256" key="1">
    <source>
        <dbReference type="ARBA" id="ARBA00023015"/>
    </source>
</evidence>
<dbReference type="OrthoDB" id="5582699at2"/>